<dbReference type="InterPro" id="IPR010679">
    <property type="entry name" value="DUF1254"/>
</dbReference>
<dbReference type="InterPro" id="IPR010621">
    <property type="entry name" value="DUF1214"/>
</dbReference>
<feature type="domain" description="DUF1214" evidence="2">
    <location>
        <begin position="354"/>
        <end position="463"/>
    </location>
</feature>
<keyword evidence="5" id="KW-1185">Reference proteome</keyword>
<evidence type="ECO:0000259" key="2">
    <source>
        <dbReference type="Pfam" id="PF06742"/>
    </source>
</evidence>
<keyword evidence="1" id="KW-0732">Signal</keyword>
<dbReference type="PANTHER" id="PTHR36509">
    <property type="entry name" value="BLL3101 PROTEIN"/>
    <property type="match status" value="1"/>
</dbReference>
<proteinExistence type="predicted"/>
<evidence type="ECO:0000256" key="1">
    <source>
        <dbReference type="SAM" id="SignalP"/>
    </source>
</evidence>
<dbReference type="EMBL" id="JACSQZ010000125">
    <property type="protein sequence ID" value="MBD7916645.1"/>
    <property type="molecule type" value="Genomic_DNA"/>
</dbReference>
<feature type="domain" description="DUF1254" evidence="3">
    <location>
        <begin position="85"/>
        <end position="215"/>
    </location>
</feature>
<comment type="caution">
    <text evidence="4">The sequence shown here is derived from an EMBL/GenBank/DDBJ whole genome shotgun (WGS) entry which is preliminary data.</text>
</comment>
<dbReference type="Gene3D" id="2.60.120.600">
    <property type="entry name" value="Domain of unknown function DUF1214, C-terminal domain"/>
    <property type="match status" value="1"/>
</dbReference>
<dbReference type="Pfam" id="PF06742">
    <property type="entry name" value="DUF1214"/>
    <property type="match status" value="1"/>
</dbReference>
<dbReference type="PANTHER" id="PTHR36509:SF2">
    <property type="entry name" value="BLL3101 PROTEIN"/>
    <property type="match status" value="1"/>
</dbReference>
<feature type="chain" id="PRO_5046703376" evidence="1">
    <location>
        <begin position="30"/>
        <end position="480"/>
    </location>
</feature>
<accession>A0ABR8Q899</accession>
<organism evidence="4 5">
    <name type="scientific">Clostridium gallinarum</name>
    <dbReference type="NCBI Taxonomy" id="2762246"/>
    <lineage>
        <taxon>Bacteria</taxon>
        <taxon>Bacillati</taxon>
        <taxon>Bacillota</taxon>
        <taxon>Clostridia</taxon>
        <taxon>Eubacteriales</taxon>
        <taxon>Clostridiaceae</taxon>
        <taxon>Clostridium</taxon>
    </lineage>
</organism>
<protein>
    <submittedName>
        <fullName evidence="4">DUF1254 domain-containing protein</fullName>
    </submittedName>
</protein>
<dbReference type="InterPro" id="IPR037050">
    <property type="entry name" value="DUF1254_sf"/>
</dbReference>
<evidence type="ECO:0000313" key="5">
    <source>
        <dbReference type="Proteomes" id="UP000640335"/>
    </source>
</evidence>
<dbReference type="Proteomes" id="UP000640335">
    <property type="component" value="Unassembled WGS sequence"/>
</dbReference>
<dbReference type="RefSeq" id="WP_191751379.1">
    <property type="nucleotide sequence ID" value="NZ_JACSQZ010000125.1"/>
</dbReference>
<dbReference type="Pfam" id="PF06863">
    <property type="entry name" value="DUF1254"/>
    <property type="match status" value="1"/>
</dbReference>
<dbReference type="Gene3D" id="2.60.40.1610">
    <property type="entry name" value="Domain of unknown function DUF1254"/>
    <property type="match status" value="1"/>
</dbReference>
<evidence type="ECO:0000259" key="3">
    <source>
        <dbReference type="Pfam" id="PF06863"/>
    </source>
</evidence>
<name>A0ABR8Q899_9CLOT</name>
<dbReference type="SUPFAM" id="SSF160935">
    <property type="entry name" value="VPA0735-like"/>
    <property type="match status" value="1"/>
</dbReference>
<evidence type="ECO:0000313" key="4">
    <source>
        <dbReference type="EMBL" id="MBD7916645.1"/>
    </source>
</evidence>
<sequence>MKKALTKICMVLLASTVLITNVWTTSAYAKNKDEETTSITVSNDEVAKIAQEAYIYGVALVEMERSKNQMTHPQYDGDTEWATLGEFYHVRNFADPSTTRLRAPNIDVLYSGAWVNLKDQPVVVYVPDMGDRYYSIQVNDMYSNISGYIGTRATGNKEGVYAIVGPEWDGEVLDNVDGVIRVNTNYTWLFPRTFAKDTEDLAVVYELQDKYRIAPLDKYENKGMKAFKKTYPQKDKGMQLEEDPYGKIEYFEVLNDILKDIGMPDSESALMTRFDSIGVGPNSEFNVGTLSPELKTIFTNVAVQTEQLITYVLNGPRETVDGWGGSKDVGLFGDNYFLRTLCARGGIGGNTAEEAYYPTSYFDSNNERYYGSNDYTLTFPAGSIPPVNAFWSLTIYDSETQCLVENPINKYAIRDVDNDLKYNEDGSLTLYIQSEAPEGLEGNWLPSPKDKDFHIIFRAYMPGQEWFTGEYSLPGVQKVK</sequence>
<dbReference type="InterPro" id="IPR037049">
    <property type="entry name" value="DUF1214_C_sf"/>
</dbReference>
<reference evidence="4 5" key="1">
    <citation type="submission" date="2020-08" db="EMBL/GenBank/DDBJ databases">
        <title>A Genomic Blueprint of the Chicken Gut Microbiome.</title>
        <authorList>
            <person name="Gilroy R."/>
            <person name="Ravi A."/>
            <person name="Getino M."/>
            <person name="Pursley I."/>
            <person name="Horton D.L."/>
            <person name="Alikhan N.-F."/>
            <person name="Baker D."/>
            <person name="Gharbi K."/>
            <person name="Hall N."/>
            <person name="Watson M."/>
            <person name="Adriaenssens E.M."/>
            <person name="Foster-Nyarko E."/>
            <person name="Jarju S."/>
            <person name="Secka A."/>
            <person name="Antonio M."/>
            <person name="Oren A."/>
            <person name="Chaudhuri R."/>
            <person name="La Ragione R.M."/>
            <person name="Hildebrand F."/>
            <person name="Pallen M.J."/>
        </authorList>
    </citation>
    <scope>NUCLEOTIDE SEQUENCE [LARGE SCALE GENOMIC DNA]</scope>
    <source>
        <strain evidence="4 5">Sa3CUN1</strain>
    </source>
</reference>
<gene>
    <name evidence="4" type="ORF">H9660_16075</name>
</gene>
<feature type="signal peptide" evidence="1">
    <location>
        <begin position="1"/>
        <end position="29"/>
    </location>
</feature>